<feature type="region of interest" description="Disordered" evidence="1">
    <location>
        <begin position="382"/>
        <end position="426"/>
    </location>
</feature>
<dbReference type="AlphaFoldDB" id="Q5KGR9"/>
<reference evidence="4 5" key="1">
    <citation type="journal article" date="2005" name="Science">
        <title>The genome of the basidiomycetous yeast and human pathogen Cryptococcus neoformans.</title>
        <authorList>
            <person name="Loftus B.J."/>
            <person name="Fung E."/>
            <person name="Roncaglia P."/>
            <person name="Rowley D."/>
            <person name="Amedeo P."/>
            <person name="Bruno D."/>
            <person name="Vamathevan J."/>
            <person name="Miranda M."/>
            <person name="Anderson I.J."/>
            <person name="Fraser J.A."/>
            <person name="Allen J.E."/>
            <person name="Bosdet I.E."/>
            <person name="Brent M.R."/>
            <person name="Chiu R."/>
            <person name="Doering T.L."/>
            <person name="Donlin M.J."/>
            <person name="D'Souza C.A."/>
            <person name="Fox D.S."/>
            <person name="Grinberg V."/>
            <person name="Fu J."/>
            <person name="Fukushima M."/>
            <person name="Haas B.J."/>
            <person name="Huang J.C."/>
            <person name="Janbon G."/>
            <person name="Jones S.J."/>
            <person name="Koo H.L."/>
            <person name="Krzywinski M.I."/>
            <person name="Kwon-Chung J.K."/>
            <person name="Lengeler K.B."/>
            <person name="Maiti R."/>
            <person name="Marra M.A."/>
            <person name="Marra R.E."/>
            <person name="Mathewson C.A."/>
            <person name="Mitchell T.G."/>
            <person name="Pertea M."/>
            <person name="Riggs F.R."/>
            <person name="Salzberg S.L."/>
            <person name="Schein J.E."/>
            <person name="Shvartsbeyn A."/>
            <person name="Shin H."/>
            <person name="Shumway M."/>
            <person name="Specht C.A."/>
            <person name="Suh B.B."/>
            <person name="Tenney A."/>
            <person name="Utterback T.R."/>
            <person name="Wickes B.L."/>
            <person name="Wortman J.R."/>
            <person name="Wye N.H."/>
            <person name="Kronstad J.W."/>
            <person name="Lodge J.K."/>
            <person name="Heitman J."/>
            <person name="Davis R.W."/>
            <person name="Fraser C.M."/>
            <person name="Hyman R.W."/>
        </authorList>
    </citation>
    <scope>NUCLEOTIDE SEQUENCE [LARGE SCALE GENOMIC DNA]</scope>
    <source>
        <strain evidence="5">JEC21 / ATCC MYA-565</strain>
    </source>
</reference>
<dbReference type="RefSeq" id="XP_024512901.1">
    <property type="nucleotide sequence ID" value="XM_024657221.1"/>
</dbReference>
<evidence type="ECO:0000259" key="2">
    <source>
        <dbReference type="PROSITE" id="PS50006"/>
    </source>
</evidence>
<dbReference type="PaxDb" id="214684-Q5KGR9"/>
<dbReference type="PANTHER" id="PTHR23106">
    <property type="entry name" value="ANGIOGENIC FACTOR WITH G PATCH AND FHA DOMAINS 1"/>
    <property type="match status" value="1"/>
</dbReference>
<feature type="domain" description="FHA" evidence="2">
    <location>
        <begin position="196"/>
        <end position="266"/>
    </location>
</feature>
<proteinExistence type="predicted"/>
<dbReference type="Gene3D" id="2.60.200.20">
    <property type="match status" value="1"/>
</dbReference>
<dbReference type="GO" id="GO:0003676">
    <property type="term" value="F:nucleic acid binding"/>
    <property type="evidence" value="ECO:0007669"/>
    <property type="project" value="InterPro"/>
</dbReference>
<dbReference type="Pfam" id="PF00498">
    <property type="entry name" value="FHA"/>
    <property type="match status" value="1"/>
</dbReference>
<dbReference type="OrthoDB" id="21470at2759"/>
<dbReference type="Proteomes" id="UP000002149">
    <property type="component" value="Chromosome 5"/>
</dbReference>
<gene>
    <name evidence="4" type="ordered locus">CNE02580</name>
</gene>
<name>Q5KGR9_CRYD1</name>
<dbReference type="SUPFAM" id="SSF49879">
    <property type="entry name" value="SMAD/FHA domain"/>
    <property type="match status" value="1"/>
</dbReference>
<feature type="region of interest" description="Disordered" evidence="1">
    <location>
        <begin position="49"/>
        <end position="73"/>
    </location>
</feature>
<sequence length="508" mass="55511">MTSGAAPQDTWVFDSSTGVFYHAPSNTYAIHDSATGQWTYHTASEFHQASGSNIHHQQSLEDPLTPTTTNLDGRPQIIEEGEIPDDVGWGGLMEPEKLAEIEKAAKKKEKRNGEHGTLEGVHYGAGEFREGSTAAEAISSHRSTNTTPPPDTLVSVSGMPPEPPDYTLLRLVVVSTKSPKVSAGQIAVIDTREGGVQIGRDKCEKGAPARVRLREMEVSKTHALIFWGENGDQQVEVEEDGEKSREGWWIVDLGSTHGTFVSPSNASDQASNNDTGIRAHKRLSIPKHSSKPFPLFHLSLFVIGSTTFQAHIHASWPCDTCQLKGGNELPLDTGETFVNNTQDAAGYEEKVWDVAMNSQQRRGNREAKRKIEMANLRESLLNRGGSEEGSASAQNMPSRGYIDRSAMRRGLHRPSPPRGGQARFTGHTDAPVEVAPVENKFAEDFLGRQGWQRGEGLGKDGTGRADPIMTHTRVRKRGIGAEGSIDDGEDWRVKGKLRRWGDVAGQKS</sequence>
<evidence type="ECO:0000256" key="1">
    <source>
        <dbReference type="SAM" id="MobiDB-lite"/>
    </source>
</evidence>
<dbReference type="PROSITE" id="PS50174">
    <property type="entry name" value="G_PATCH"/>
    <property type="match status" value="1"/>
</dbReference>
<dbReference type="SMART" id="SM00443">
    <property type="entry name" value="G_patch"/>
    <property type="match status" value="1"/>
</dbReference>
<dbReference type="VEuPathDB" id="FungiDB:CNE02580"/>
<dbReference type="HOGENOM" id="CLU_546301_0_0_1"/>
<dbReference type="eggNOG" id="KOG0154">
    <property type="taxonomic scope" value="Eukaryota"/>
</dbReference>
<dbReference type="Pfam" id="PF01585">
    <property type="entry name" value="G-patch"/>
    <property type="match status" value="1"/>
</dbReference>
<dbReference type="KEGG" id="cne:CNE02580"/>
<organism evidence="4 5">
    <name type="scientific">Cryptococcus deneoformans (strain JEC21 / ATCC MYA-565)</name>
    <name type="common">Cryptococcus neoformans var. neoformans serotype D</name>
    <dbReference type="NCBI Taxonomy" id="214684"/>
    <lineage>
        <taxon>Eukaryota</taxon>
        <taxon>Fungi</taxon>
        <taxon>Dikarya</taxon>
        <taxon>Basidiomycota</taxon>
        <taxon>Agaricomycotina</taxon>
        <taxon>Tremellomycetes</taxon>
        <taxon>Tremellales</taxon>
        <taxon>Cryptococcaceae</taxon>
        <taxon>Cryptococcus</taxon>
        <taxon>Cryptococcus neoformans species complex</taxon>
    </lineage>
</organism>
<dbReference type="GeneID" id="3257666"/>
<dbReference type="InParanoid" id="Q5KGR9"/>
<evidence type="ECO:0000259" key="3">
    <source>
        <dbReference type="PROSITE" id="PS50174"/>
    </source>
</evidence>
<evidence type="ECO:0000313" key="5">
    <source>
        <dbReference type="Proteomes" id="UP000002149"/>
    </source>
</evidence>
<dbReference type="InterPro" id="IPR053027">
    <property type="entry name" value="AGGF1"/>
</dbReference>
<dbReference type="STRING" id="214684.Q5KGR9"/>
<feature type="region of interest" description="Disordered" evidence="1">
    <location>
        <begin position="133"/>
        <end position="159"/>
    </location>
</feature>
<dbReference type="InterPro" id="IPR008984">
    <property type="entry name" value="SMAD_FHA_dom_sf"/>
</dbReference>
<keyword evidence="5" id="KW-1185">Reference proteome</keyword>
<dbReference type="InterPro" id="IPR000253">
    <property type="entry name" value="FHA_dom"/>
</dbReference>
<dbReference type="OMA" id="FICHIHP"/>
<dbReference type="PANTHER" id="PTHR23106:SF24">
    <property type="entry name" value="ANGIOGENIC FACTOR WITH G PATCH AND FHA DOMAINS 1"/>
    <property type="match status" value="1"/>
</dbReference>
<feature type="domain" description="G-patch" evidence="3">
    <location>
        <begin position="438"/>
        <end position="484"/>
    </location>
</feature>
<dbReference type="PROSITE" id="PS50006">
    <property type="entry name" value="FHA_DOMAIN"/>
    <property type="match status" value="1"/>
</dbReference>
<dbReference type="EMBL" id="AE017345">
    <property type="protein sequence ID" value="AAW43652.1"/>
    <property type="molecule type" value="Genomic_DNA"/>
</dbReference>
<accession>Q5KGR9</accession>
<evidence type="ECO:0000313" key="4">
    <source>
        <dbReference type="EMBL" id="AAW43652.1"/>
    </source>
</evidence>
<protein>
    <submittedName>
        <fullName evidence="4">Expressed protein</fullName>
    </submittedName>
</protein>
<dbReference type="InterPro" id="IPR000467">
    <property type="entry name" value="G_patch_dom"/>
</dbReference>